<evidence type="ECO:0000313" key="6">
    <source>
        <dbReference type="EMBL" id="OGC88506.1"/>
    </source>
</evidence>
<keyword evidence="5" id="KW-0963">Cytoplasm</keyword>
<keyword evidence="2 5" id="KW-0808">Transferase</keyword>
<evidence type="ECO:0000256" key="1">
    <source>
        <dbReference type="ARBA" id="ARBA00022603"/>
    </source>
</evidence>
<dbReference type="PANTHER" id="PTHR33603">
    <property type="entry name" value="METHYLTRANSFERASE"/>
    <property type="match status" value="1"/>
</dbReference>
<dbReference type="InterPro" id="IPR029026">
    <property type="entry name" value="tRNA_m1G_MTases_N"/>
</dbReference>
<organism evidence="6 7">
    <name type="scientific">Candidatus Adlerbacteria bacterium RIFOXYC1_FULL_48_26</name>
    <dbReference type="NCBI Taxonomy" id="1797247"/>
    <lineage>
        <taxon>Bacteria</taxon>
        <taxon>Candidatus Adleribacteriota</taxon>
    </lineage>
</organism>
<dbReference type="PIRSF" id="PIRSF004505">
    <property type="entry name" value="MT_bac"/>
    <property type="match status" value="1"/>
</dbReference>
<evidence type="ECO:0000256" key="2">
    <source>
        <dbReference type="ARBA" id="ARBA00022679"/>
    </source>
</evidence>
<feature type="binding site" evidence="5">
    <location>
        <begin position="114"/>
        <end position="119"/>
    </location>
    <ligand>
        <name>S-adenosyl-L-methionine</name>
        <dbReference type="ChEBI" id="CHEBI:59789"/>
    </ligand>
</feature>
<name>A0A1F4Y413_9BACT</name>
<dbReference type="Pfam" id="PF02590">
    <property type="entry name" value="SPOUT_MTase"/>
    <property type="match status" value="1"/>
</dbReference>
<dbReference type="InterPro" id="IPR029028">
    <property type="entry name" value="Alpha/beta_knot_MTases"/>
</dbReference>
<feature type="binding site" evidence="5">
    <location>
        <position position="95"/>
    </location>
    <ligand>
        <name>S-adenosyl-L-methionine</name>
        <dbReference type="ChEBI" id="CHEBI:59789"/>
    </ligand>
</feature>
<protein>
    <recommendedName>
        <fullName evidence="5">Ribosomal RNA large subunit methyltransferase H</fullName>
        <ecNumber evidence="5">2.1.1.177</ecNumber>
    </recommendedName>
    <alternativeName>
        <fullName evidence="5">23S rRNA (pseudouridine1915-N3)-methyltransferase</fullName>
    </alternativeName>
    <alternativeName>
        <fullName evidence="5">23S rRNA m3Psi1915 methyltransferase</fullName>
    </alternativeName>
    <alternativeName>
        <fullName evidence="5">rRNA (pseudouridine-N3-)-methyltransferase RlmH</fullName>
    </alternativeName>
</protein>
<keyword evidence="5" id="KW-0698">rRNA processing</keyword>
<comment type="subunit">
    <text evidence="5">Homodimer.</text>
</comment>
<dbReference type="STRING" id="1797247.A2419_02065"/>
<dbReference type="Gene3D" id="3.40.1280.10">
    <property type="match status" value="1"/>
</dbReference>
<gene>
    <name evidence="5" type="primary">rlmH</name>
    <name evidence="6" type="ORF">A2419_02065</name>
</gene>
<dbReference type="EC" id="2.1.1.177" evidence="5"/>
<comment type="similarity">
    <text evidence="4 5">Belongs to the RNA methyltransferase RlmH family.</text>
</comment>
<evidence type="ECO:0000256" key="3">
    <source>
        <dbReference type="ARBA" id="ARBA00022691"/>
    </source>
</evidence>
<evidence type="ECO:0000256" key="4">
    <source>
        <dbReference type="ARBA" id="ARBA00038303"/>
    </source>
</evidence>
<dbReference type="InterPro" id="IPR003742">
    <property type="entry name" value="RlmH-like"/>
</dbReference>
<dbReference type="HAMAP" id="MF_00658">
    <property type="entry name" value="23SrRNA_methyltr_H"/>
    <property type="match status" value="1"/>
</dbReference>
<dbReference type="Proteomes" id="UP000176568">
    <property type="component" value="Unassembled WGS sequence"/>
</dbReference>
<comment type="subcellular location">
    <subcellularLocation>
        <location evidence="5">Cytoplasm</location>
    </subcellularLocation>
</comment>
<dbReference type="CDD" id="cd18081">
    <property type="entry name" value="RlmH-like"/>
    <property type="match status" value="1"/>
</dbReference>
<dbReference type="SUPFAM" id="SSF75217">
    <property type="entry name" value="alpha/beta knot"/>
    <property type="match status" value="1"/>
</dbReference>
<dbReference type="GO" id="GO:0005737">
    <property type="term" value="C:cytoplasm"/>
    <property type="evidence" value="ECO:0007669"/>
    <property type="project" value="UniProtKB-SubCell"/>
</dbReference>
<keyword evidence="1 5" id="KW-0489">Methyltransferase</keyword>
<comment type="catalytic activity">
    <reaction evidence="5">
        <text>pseudouridine(1915) in 23S rRNA + S-adenosyl-L-methionine = N(3)-methylpseudouridine(1915) in 23S rRNA + S-adenosyl-L-homocysteine + H(+)</text>
        <dbReference type="Rhea" id="RHEA:42752"/>
        <dbReference type="Rhea" id="RHEA-COMP:10221"/>
        <dbReference type="Rhea" id="RHEA-COMP:10222"/>
        <dbReference type="ChEBI" id="CHEBI:15378"/>
        <dbReference type="ChEBI" id="CHEBI:57856"/>
        <dbReference type="ChEBI" id="CHEBI:59789"/>
        <dbReference type="ChEBI" id="CHEBI:65314"/>
        <dbReference type="ChEBI" id="CHEBI:74486"/>
        <dbReference type="EC" id="2.1.1.177"/>
    </reaction>
</comment>
<dbReference type="EMBL" id="MEXB01000008">
    <property type="protein sequence ID" value="OGC88506.1"/>
    <property type="molecule type" value="Genomic_DNA"/>
</dbReference>
<feature type="binding site" evidence="5">
    <location>
        <position position="63"/>
    </location>
    <ligand>
        <name>S-adenosyl-L-methionine</name>
        <dbReference type="ChEBI" id="CHEBI:59789"/>
    </ligand>
</feature>
<comment type="caution">
    <text evidence="6">The sequence shown here is derived from an EMBL/GenBank/DDBJ whole genome shotgun (WGS) entry which is preliminary data.</text>
</comment>
<dbReference type="PANTHER" id="PTHR33603:SF1">
    <property type="entry name" value="RIBOSOMAL RNA LARGE SUBUNIT METHYLTRANSFERASE H"/>
    <property type="match status" value="1"/>
</dbReference>
<reference evidence="6 7" key="1">
    <citation type="journal article" date="2016" name="Nat. Commun.">
        <title>Thousands of microbial genomes shed light on interconnected biogeochemical processes in an aquifer system.</title>
        <authorList>
            <person name="Anantharaman K."/>
            <person name="Brown C.T."/>
            <person name="Hug L.A."/>
            <person name="Sharon I."/>
            <person name="Castelle C.J."/>
            <person name="Probst A.J."/>
            <person name="Thomas B.C."/>
            <person name="Singh A."/>
            <person name="Wilkins M.J."/>
            <person name="Karaoz U."/>
            <person name="Brodie E.L."/>
            <person name="Williams K.H."/>
            <person name="Hubbard S.S."/>
            <person name="Banfield J.F."/>
        </authorList>
    </citation>
    <scope>NUCLEOTIDE SEQUENCE [LARGE SCALE GENOMIC DNA]</scope>
</reference>
<comment type="function">
    <text evidence="5">Specifically methylates the pseudouridine at position 1915 (m3Psi1915) in 23S rRNA.</text>
</comment>
<sequence length="147" mass="16504">MKILIISPGKTHDPLLADAISEYEKRLQNRLPIEWNFPKPGSKEAEAEAIIKLLKKEDFVVLLDERGKDVDTTGLSALLDKHLQGGTKRMVFVIGGAFGVDKTLQDWANSTIKLSSLVFPHMLVRLIITEQLYRGISILDGKKYHHA</sequence>
<accession>A0A1F4Y413</accession>
<dbReference type="GO" id="GO:0070038">
    <property type="term" value="F:rRNA (pseudouridine-N3-)-methyltransferase activity"/>
    <property type="evidence" value="ECO:0007669"/>
    <property type="project" value="UniProtKB-UniRule"/>
</dbReference>
<dbReference type="AlphaFoldDB" id="A0A1F4Y413"/>
<evidence type="ECO:0000313" key="7">
    <source>
        <dbReference type="Proteomes" id="UP000176568"/>
    </source>
</evidence>
<evidence type="ECO:0000256" key="5">
    <source>
        <dbReference type="HAMAP-Rule" id="MF_00658"/>
    </source>
</evidence>
<keyword evidence="3 5" id="KW-0949">S-adenosyl-L-methionine</keyword>
<proteinExistence type="inferred from homology"/>